<evidence type="ECO:0000256" key="1">
    <source>
        <dbReference type="SAM" id="MobiDB-lite"/>
    </source>
</evidence>
<dbReference type="RefSeq" id="XP_002953768.1">
    <property type="nucleotide sequence ID" value="XM_002953722.1"/>
</dbReference>
<proteinExistence type="predicted"/>
<feature type="region of interest" description="Disordered" evidence="1">
    <location>
        <begin position="308"/>
        <end position="337"/>
    </location>
</feature>
<dbReference type="OrthoDB" id="551317at2759"/>
<dbReference type="PANTHER" id="PTHR31385:SF1">
    <property type="entry name" value="PUTATIVE (DUF220)-RELATED"/>
    <property type="match status" value="1"/>
</dbReference>
<feature type="compositionally biased region" description="Low complexity" evidence="1">
    <location>
        <begin position="33"/>
        <end position="54"/>
    </location>
</feature>
<dbReference type="EMBL" id="GL378359">
    <property type="protein sequence ID" value="EFJ45092.1"/>
    <property type="molecule type" value="Genomic_DNA"/>
</dbReference>
<feature type="compositionally biased region" description="Basic and acidic residues" evidence="1">
    <location>
        <begin position="323"/>
        <end position="332"/>
    </location>
</feature>
<feature type="compositionally biased region" description="Low complexity" evidence="1">
    <location>
        <begin position="602"/>
        <end position="614"/>
    </location>
</feature>
<evidence type="ECO:0000313" key="2">
    <source>
        <dbReference type="EMBL" id="EFJ45092.1"/>
    </source>
</evidence>
<keyword evidence="3" id="KW-1185">Reference proteome</keyword>
<dbReference type="Proteomes" id="UP000001058">
    <property type="component" value="Unassembled WGS sequence"/>
</dbReference>
<dbReference type="InParanoid" id="D8U561"/>
<sequence>MDPHYFRCVEAEGAAAQPRSGGDGCEPPEPRESVTSAAATTTAPPATAHQTPPAQVPIINTNTYSNASGSGAAALRRRRTPAVIPPPSLLRVTPGERGSGCTASAELRAVFPVPPAVVFGLLTHPDKSGAFSNILEVYDRVEVTPPPPPGRPAVESSPGEAAAAAAAAAAANSPRFRVFEETQVGETALLWRHSKFRNRVRLEEDARDPGLMVQRFKLLHGADRGSDPQDNLERFEGSWFVSSVQGPELEPEVDELEKVVVGEVQVQVEVEVEVEEPQFVEVGIRDDADAAGGAEDDGVQVENLVSVARGEGGGDGDISSCTEDTHSPHPESVEDGWEDVGESPVLVTANTVAAVGVAVTGANGCGVSELSVVDTAAGAATAPDGPAAAPAAAGDAAPEIGSSGSDDAAATTAQIGSSSSGNGSGAAADSPAVAIGLGRDVQTPPPSLPPRLLTPTTMSAQAARAAGAASSSSSYGGAGGWCLVVLKHGLTPKGVPLLVRAAAAVSRLHQDLKKMVEKVLQGATVDEAVAAVRGEHSAHHRAHKQLHQQHHRHQNRHQEKGRPEVKHHDRPLPPQDTAVAASGSSVGDSSSGGGGPSMQRTPAVAAEPWVPEPV</sequence>
<feature type="compositionally biased region" description="Basic residues" evidence="1">
    <location>
        <begin position="538"/>
        <end position="555"/>
    </location>
</feature>
<dbReference type="AlphaFoldDB" id="D8U561"/>
<feature type="compositionally biased region" description="Basic and acidic residues" evidence="1">
    <location>
        <begin position="556"/>
        <end position="571"/>
    </location>
</feature>
<feature type="region of interest" description="Disordered" evidence="1">
    <location>
        <begin position="380"/>
        <end position="430"/>
    </location>
</feature>
<evidence type="ECO:0000313" key="3">
    <source>
        <dbReference type="Proteomes" id="UP000001058"/>
    </source>
</evidence>
<reference evidence="2 3" key="1">
    <citation type="journal article" date="2010" name="Science">
        <title>Genomic analysis of organismal complexity in the multicellular green alga Volvox carteri.</title>
        <authorList>
            <person name="Prochnik S.E."/>
            <person name="Umen J."/>
            <person name="Nedelcu A.M."/>
            <person name="Hallmann A."/>
            <person name="Miller S.M."/>
            <person name="Nishii I."/>
            <person name="Ferris P."/>
            <person name="Kuo A."/>
            <person name="Mitros T."/>
            <person name="Fritz-Laylin L.K."/>
            <person name="Hellsten U."/>
            <person name="Chapman J."/>
            <person name="Simakov O."/>
            <person name="Rensing S.A."/>
            <person name="Terry A."/>
            <person name="Pangilinan J."/>
            <person name="Kapitonov V."/>
            <person name="Jurka J."/>
            <person name="Salamov A."/>
            <person name="Shapiro H."/>
            <person name="Schmutz J."/>
            <person name="Grimwood J."/>
            <person name="Lindquist E."/>
            <person name="Lucas S."/>
            <person name="Grigoriev I.V."/>
            <person name="Schmitt R."/>
            <person name="Kirk D."/>
            <person name="Rokhsar D.S."/>
        </authorList>
    </citation>
    <scope>NUCLEOTIDE SEQUENCE [LARGE SCALE GENOMIC DNA]</scope>
    <source>
        <strain evidence="3">f. Nagariensis / Eve</strain>
    </source>
</reference>
<dbReference type="KEGG" id="vcn:VOLCADRAFT_94581"/>
<name>D8U561_VOLCA</name>
<dbReference type="GeneID" id="9616928"/>
<dbReference type="PANTHER" id="PTHR31385">
    <property type="entry name" value="PUTATIVE (DUF220)-RELATED"/>
    <property type="match status" value="1"/>
</dbReference>
<accession>D8U561</accession>
<gene>
    <name evidence="2" type="ORF">VOLCADRAFT_94581</name>
</gene>
<feature type="region of interest" description="Disordered" evidence="1">
    <location>
        <begin position="12"/>
        <end position="54"/>
    </location>
</feature>
<dbReference type="STRING" id="3068.D8U561"/>
<feature type="region of interest" description="Disordered" evidence="1">
    <location>
        <begin position="535"/>
        <end position="614"/>
    </location>
</feature>
<organism evidence="3">
    <name type="scientific">Volvox carteri f. nagariensis</name>
    <dbReference type="NCBI Taxonomy" id="3068"/>
    <lineage>
        <taxon>Eukaryota</taxon>
        <taxon>Viridiplantae</taxon>
        <taxon>Chlorophyta</taxon>
        <taxon>core chlorophytes</taxon>
        <taxon>Chlorophyceae</taxon>
        <taxon>CS clade</taxon>
        <taxon>Chlamydomonadales</taxon>
        <taxon>Volvocaceae</taxon>
        <taxon>Volvox</taxon>
    </lineage>
</organism>
<protein>
    <submittedName>
        <fullName evidence="2">Uncharacterized protein</fullName>
    </submittedName>
</protein>